<comment type="subcellular location">
    <subcellularLocation>
        <location evidence="1">Membrane</location>
        <topology evidence="1">Multi-pass membrane protein</topology>
    </subcellularLocation>
</comment>
<feature type="transmembrane region" description="Helical" evidence="6">
    <location>
        <begin position="12"/>
        <end position="33"/>
    </location>
</feature>
<evidence type="ECO:0000256" key="4">
    <source>
        <dbReference type="ARBA" id="ARBA00022989"/>
    </source>
</evidence>
<keyword evidence="5 6" id="KW-0472">Membrane</keyword>
<accession>A0A1F6ASQ4</accession>
<evidence type="ECO:0008006" key="9">
    <source>
        <dbReference type="Google" id="ProtNLM"/>
    </source>
</evidence>
<evidence type="ECO:0000313" key="8">
    <source>
        <dbReference type="Proteomes" id="UP000178305"/>
    </source>
</evidence>
<evidence type="ECO:0000313" key="7">
    <source>
        <dbReference type="EMBL" id="OGG27715.1"/>
    </source>
</evidence>
<proteinExistence type="predicted"/>
<keyword evidence="2 6" id="KW-0812">Transmembrane</keyword>
<evidence type="ECO:0000256" key="6">
    <source>
        <dbReference type="SAM" id="Phobius"/>
    </source>
</evidence>
<evidence type="ECO:0000256" key="2">
    <source>
        <dbReference type="ARBA" id="ARBA00022692"/>
    </source>
</evidence>
<dbReference type="PANTHER" id="PTHR30474">
    <property type="entry name" value="CELL CYCLE PROTEIN"/>
    <property type="match status" value="1"/>
</dbReference>
<feature type="transmembrane region" description="Helical" evidence="6">
    <location>
        <begin position="108"/>
        <end position="126"/>
    </location>
</feature>
<dbReference type="GO" id="GO:0032153">
    <property type="term" value="C:cell division site"/>
    <property type="evidence" value="ECO:0007669"/>
    <property type="project" value="TreeGrafter"/>
</dbReference>
<dbReference type="GO" id="GO:0015648">
    <property type="term" value="F:lipid-linked peptidoglycan transporter activity"/>
    <property type="evidence" value="ECO:0007669"/>
    <property type="project" value="TreeGrafter"/>
</dbReference>
<dbReference type="InterPro" id="IPR001182">
    <property type="entry name" value="FtsW/RodA"/>
</dbReference>
<dbReference type="GO" id="GO:0005886">
    <property type="term" value="C:plasma membrane"/>
    <property type="evidence" value="ECO:0007669"/>
    <property type="project" value="TreeGrafter"/>
</dbReference>
<dbReference type="AlphaFoldDB" id="A0A1F6ASQ4"/>
<keyword evidence="4 6" id="KW-1133">Transmembrane helix</keyword>
<dbReference type="Proteomes" id="UP000178305">
    <property type="component" value="Unassembled WGS sequence"/>
</dbReference>
<evidence type="ECO:0000256" key="5">
    <source>
        <dbReference type="ARBA" id="ARBA00023136"/>
    </source>
</evidence>
<feature type="transmembrane region" description="Helical" evidence="6">
    <location>
        <begin position="39"/>
        <end position="58"/>
    </location>
</feature>
<protein>
    <recommendedName>
        <fullName evidence="9">Rod shape-determining protein RodA</fullName>
    </recommendedName>
</protein>
<feature type="transmembrane region" description="Helical" evidence="6">
    <location>
        <begin position="178"/>
        <end position="196"/>
    </location>
</feature>
<feature type="transmembrane region" description="Helical" evidence="6">
    <location>
        <begin position="299"/>
        <end position="326"/>
    </location>
</feature>
<organism evidence="7 8">
    <name type="scientific">Candidatus Gottesmanbacteria bacterium RIFCSPLOWO2_01_FULL_48_11</name>
    <dbReference type="NCBI Taxonomy" id="1798395"/>
    <lineage>
        <taxon>Bacteria</taxon>
        <taxon>Candidatus Gottesmaniibacteriota</taxon>
    </lineage>
</organism>
<dbReference type="EMBL" id="MFJY01000038">
    <property type="protein sequence ID" value="OGG27715.1"/>
    <property type="molecule type" value="Genomic_DNA"/>
</dbReference>
<reference evidence="7 8" key="1">
    <citation type="journal article" date="2016" name="Nat. Commun.">
        <title>Thousands of microbial genomes shed light on interconnected biogeochemical processes in an aquifer system.</title>
        <authorList>
            <person name="Anantharaman K."/>
            <person name="Brown C.T."/>
            <person name="Hug L.A."/>
            <person name="Sharon I."/>
            <person name="Castelle C.J."/>
            <person name="Probst A.J."/>
            <person name="Thomas B.C."/>
            <person name="Singh A."/>
            <person name="Wilkins M.J."/>
            <person name="Karaoz U."/>
            <person name="Brodie E.L."/>
            <person name="Williams K.H."/>
            <person name="Hubbard S.S."/>
            <person name="Banfield J.F."/>
        </authorList>
    </citation>
    <scope>NUCLEOTIDE SEQUENCE [LARGE SCALE GENOMIC DNA]</scope>
</reference>
<dbReference type="PANTHER" id="PTHR30474:SF1">
    <property type="entry name" value="PEPTIDOGLYCAN GLYCOSYLTRANSFERASE MRDB"/>
    <property type="match status" value="1"/>
</dbReference>
<gene>
    <name evidence="7" type="ORF">A3A64_01205</name>
</gene>
<feature type="transmembrane region" description="Helical" evidence="6">
    <location>
        <begin position="70"/>
        <end position="96"/>
    </location>
</feature>
<feature type="transmembrane region" description="Helical" evidence="6">
    <location>
        <begin position="156"/>
        <end position="173"/>
    </location>
</feature>
<evidence type="ECO:0000256" key="1">
    <source>
        <dbReference type="ARBA" id="ARBA00004141"/>
    </source>
</evidence>
<feature type="transmembrane region" description="Helical" evidence="6">
    <location>
        <begin position="266"/>
        <end position="287"/>
    </location>
</feature>
<keyword evidence="3" id="KW-0133">Cell shape</keyword>
<evidence type="ECO:0000256" key="3">
    <source>
        <dbReference type="ARBA" id="ARBA00022960"/>
    </source>
</evidence>
<dbReference type="Pfam" id="PF01098">
    <property type="entry name" value="FTSW_RODA_SPOVE"/>
    <property type="match status" value="1"/>
</dbReference>
<feature type="transmembrane region" description="Helical" evidence="6">
    <location>
        <begin position="332"/>
        <end position="350"/>
    </location>
</feature>
<dbReference type="GO" id="GO:0008360">
    <property type="term" value="P:regulation of cell shape"/>
    <property type="evidence" value="ECO:0007669"/>
    <property type="project" value="UniProtKB-KW"/>
</dbReference>
<feature type="transmembrane region" description="Helical" evidence="6">
    <location>
        <begin position="133"/>
        <end position="150"/>
    </location>
</feature>
<comment type="caution">
    <text evidence="7">The sequence shown here is derived from an EMBL/GenBank/DDBJ whole genome shotgun (WGS) entry which is preliminary data.</text>
</comment>
<dbReference type="GO" id="GO:0051301">
    <property type="term" value="P:cell division"/>
    <property type="evidence" value="ECO:0007669"/>
    <property type="project" value="InterPro"/>
</dbReference>
<name>A0A1F6ASQ4_9BACT</name>
<sequence length="360" mass="38986">MGGVIGTKLDLKLLLPAGALIVMGLLVLASSGGDLVVKQLVWLIPAIFLLVGLPLFNIKALLSYRWVFSSFYFLVLLLLVVTYFVAPVIGGARSWITLGTFQIQPSEFMKAALIILLSSFFAVRHIAIGRVRVILSSFIYALVPFLLILLQPDLGTALVIFGIWFGFLLVSGIRRKHLLIALLILIIVSFIGWNFMLEGYQKARIKALFSPEVDPLGISYSTIQSKIAIGSGGIWGKGFGQGTQAHLGFLPAAHTDFIFSAFVEEWGLFGGILLLLAFALLIYRILVLGMECGNNFGKFISLGTSLMLLIHFVINIGSAIGMLPVVGVGLSLVSYGGSNLLTTTLLLGIIQGVSDRKVRE</sequence>